<dbReference type="RefSeq" id="WP_182890582.1">
    <property type="nucleotide sequence ID" value="NZ_JACGZW010000003.1"/>
</dbReference>
<reference evidence="1 2" key="1">
    <citation type="submission" date="2020-08" db="EMBL/GenBank/DDBJ databases">
        <title>Amycolatopsis sp. nov. DR6-1 isolated from Dendrobium heterocarpum.</title>
        <authorList>
            <person name="Tedsree N."/>
            <person name="Kuncharoen N."/>
            <person name="Likhitwitayawuid K."/>
            <person name="Tanasupawat S."/>
        </authorList>
    </citation>
    <scope>NUCLEOTIDE SEQUENCE [LARGE SCALE GENOMIC DNA]</scope>
    <source>
        <strain evidence="1 2">DR6-1</strain>
    </source>
</reference>
<sequence>MDDGTRLGKVTKVRGRTNPCVQNGAEFLAWVEKNHPSEILRDVRPAFQHKILESAKRHGEAVDPATGEIVPGIGFTEGNPYISFRPERGSTVIIAERWHEIAGPSLLDGAE</sequence>
<accession>A0A7W3Z9J5</accession>
<name>A0A7W3Z9J5_9PSEU</name>
<dbReference type="AlphaFoldDB" id="A0A7W3Z9J5"/>
<evidence type="ECO:0000313" key="2">
    <source>
        <dbReference type="Proteomes" id="UP000526734"/>
    </source>
</evidence>
<comment type="caution">
    <text evidence="1">The sequence shown here is derived from an EMBL/GenBank/DDBJ whole genome shotgun (WGS) entry which is preliminary data.</text>
</comment>
<protein>
    <submittedName>
        <fullName evidence="1">Uncharacterized protein</fullName>
    </submittedName>
</protein>
<proteinExistence type="predicted"/>
<gene>
    <name evidence="1" type="ORF">H4281_10005</name>
</gene>
<organism evidence="1 2">
    <name type="scientific">Amycolatopsis dendrobii</name>
    <dbReference type="NCBI Taxonomy" id="2760662"/>
    <lineage>
        <taxon>Bacteria</taxon>
        <taxon>Bacillati</taxon>
        <taxon>Actinomycetota</taxon>
        <taxon>Actinomycetes</taxon>
        <taxon>Pseudonocardiales</taxon>
        <taxon>Pseudonocardiaceae</taxon>
        <taxon>Amycolatopsis</taxon>
    </lineage>
</organism>
<dbReference type="EMBL" id="JACGZW010000003">
    <property type="protein sequence ID" value="MBB1153461.1"/>
    <property type="molecule type" value="Genomic_DNA"/>
</dbReference>
<evidence type="ECO:0000313" key="1">
    <source>
        <dbReference type="EMBL" id="MBB1153461.1"/>
    </source>
</evidence>
<dbReference type="Proteomes" id="UP000526734">
    <property type="component" value="Unassembled WGS sequence"/>
</dbReference>
<keyword evidence="2" id="KW-1185">Reference proteome</keyword>